<keyword evidence="2" id="KW-1185">Reference proteome</keyword>
<sequence>NSIVARSALDISGIHSDHVWSTGNMLSLSRMLQHGSSIVSKCRSMLARHCYRSDGRYISHSSHSSHKYHQTH</sequence>
<evidence type="ECO:0000313" key="2">
    <source>
        <dbReference type="Proteomes" id="UP000663193"/>
    </source>
</evidence>
<evidence type="ECO:0000313" key="1">
    <source>
        <dbReference type="EMBL" id="QRD00108.1"/>
    </source>
</evidence>
<proteinExistence type="predicted"/>
<organism evidence="1 2">
    <name type="scientific">Phaeosphaeria nodorum (strain SN15 / ATCC MYA-4574 / FGSC 10173)</name>
    <name type="common">Glume blotch fungus</name>
    <name type="synonym">Parastagonospora nodorum</name>
    <dbReference type="NCBI Taxonomy" id="321614"/>
    <lineage>
        <taxon>Eukaryota</taxon>
        <taxon>Fungi</taxon>
        <taxon>Dikarya</taxon>
        <taxon>Ascomycota</taxon>
        <taxon>Pezizomycotina</taxon>
        <taxon>Dothideomycetes</taxon>
        <taxon>Pleosporomycetidae</taxon>
        <taxon>Pleosporales</taxon>
        <taxon>Pleosporineae</taxon>
        <taxon>Phaeosphaeriaceae</taxon>
        <taxon>Parastagonospora</taxon>
    </lineage>
</organism>
<dbReference type="VEuPathDB" id="FungiDB:JI435_070070"/>
<reference evidence="2" key="1">
    <citation type="journal article" date="2021" name="BMC Genomics">
        <title>Chromosome-level genome assembly and manually-curated proteome of model necrotroph Parastagonospora nodorum Sn15 reveals a genome-wide trove of candidate effector homologs, and redundancy of virulence-related functions within an accessory chromosome.</title>
        <authorList>
            <person name="Bertazzoni S."/>
            <person name="Jones D.A.B."/>
            <person name="Phan H.T."/>
            <person name="Tan K.-C."/>
            <person name="Hane J.K."/>
        </authorList>
    </citation>
    <scope>NUCLEOTIDE SEQUENCE [LARGE SCALE GENOMIC DNA]</scope>
    <source>
        <strain evidence="2">SN15 / ATCC MYA-4574 / FGSC 10173)</strain>
    </source>
</reference>
<feature type="non-terminal residue" evidence="1">
    <location>
        <position position="1"/>
    </location>
</feature>
<protein>
    <submittedName>
        <fullName evidence="1">Uncharacterized protein</fullName>
    </submittedName>
</protein>
<accession>A0A7U2I5H5</accession>
<dbReference type="EMBL" id="CP069032">
    <property type="protein sequence ID" value="QRD00108.1"/>
    <property type="molecule type" value="Genomic_DNA"/>
</dbReference>
<dbReference type="Proteomes" id="UP000663193">
    <property type="component" value="Chromosome 10"/>
</dbReference>
<name>A0A7U2I5H5_PHANO</name>
<gene>
    <name evidence="1" type="ORF">JI435_070070</name>
</gene>
<dbReference type="AlphaFoldDB" id="A0A7U2I5H5"/>